<gene>
    <name evidence="1" type="ORF">JY572_38110</name>
</gene>
<keyword evidence="2" id="KW-1185">Reference proteome</keyword>
<evidence type="ECO:0000313" key="1">
    <source>
        <dbReference type="EMBL" id="QSQ14070.1"/>
    </source>
</evidence>
<sequence>MTCIKFDVPIKAPSVSNLREHWATRAKRTDAQKAATRRRCPEWQAGPLLVVRLTRVAPRALDDDNLRGALKAYRDAVAQWLRVDDRTPLVSWLYAQAKGPEPLVTVEVDWGGGELAQAAAEVRSLEQASTMDDFPGLRATALEALPIARKKLADIKALATSASYRKGVK</sequence>
<evidence type="ECO:0000313" key="2">
    <source>
        <dbReference type="Proteomes" id="UP000663090"/>
    </source>
</evidence>
<name>A0ABX7N5Q6_9BACT</name>
<dbReference type="Proteomes" id="UP000663090">
    <property type="component" value="Chromosome"/>
</dbReference>
<dbReference type="EMBL" id="CP071091">
    <property type="protein sequence ID" value="QSQ14070.1"/>
    <property type="molecule type" value="Genomic_DNA"/>
</dbReference>
<dbReference type="RefSeq" id="WP_206715864.1">
    <property type="nucleotide sequence ID" value="NZ_CP071091.1"/>
</dbReference>
<protein>
    <submittedName>
        <fullName evidence="1">Uncharacterized protein</fullName>
    </submittedName>
</protein>
<proteinExistence type="predicted"/>
<organism evidence="1 2">
    <name type="scientific">Myxococcus landrumensis</name>
    <dbReference type="NCBI Taxonomy" id="2813577"/>
    <lineage>
        <taxon>Bacteria</taxon>
        <taxon>Pseudomonadati</taxon>
        <taxon>Myxococcota</taxon>
        <taxon>Myxococcia</taxon>
        <taxon>Myxococcales</taxon>
        <taxon>Cystobacterineae</taxon>
        <taxon>Myxococcaceae</taxon>
        <taxon>Myxococcus</taxon>
    </lineage>
</organism>
<reference evidence="1 2" key="1">
    <citation type="submission" date="2021-02" db="EMBL/GenBank/DDBJ databases">
        <title>De Novo genome assembly of isolated myxobacteria.</title>
        <authorList>
            <person name="Stevens D.C."/>
        </authorList>
    </citation>
    <scope>NUCLEOTIDE SEQUENCE [LARGE SCALE GENOMIC DNA]</scope>
    <source>
        <strain evidence="1 2">SCHIC003</strain>
    </source>
</reference>
<accession>A0ABX7N5Q6</accession>